<sequence>MALNLDTFKLPSFPWDSLTPYKELAAKHPQGLVNLSVGSPVDDTPKSVQQALIGAANSPSYPTVVGTSQLQNAIRKHLGSRGLKFAEGDLVLPTIGSKEAVALLPWQLGVEPGDTVLIPNCAYPTYEISALLAHARVVPVDPDPATWPDADFVWINYPANPHGEVASVARLREIVSWAREHDAVVASDECYAQLNWAGEESTPSLLSEEVIAGDNHNLLVLYSLSKQSNFAGYRGAFVAGDQRLIRALIELRKHSGFIVPAPVQAAMVEALEDEKSMLAQKEKYRSRREALISAVEAAGLENDPNATAGLYLWLRTPANAQKTLTSWELVGALAERGILVAPADFYQANPSGHVRMALTACDEQIAQACERLKASPII</sequence>
<dbReference type="PANTHER" id="PTHR42832">
    <property type="entry name" value="AMINO ACID AMINOTRANSFERASE"/>
    <property type="match status" value="1"/>
</dbReference>
<evidence type="ECO:0000256" key="3">
    <source>
        <dbReference type="ARBA" id="ARBA00022679"/>
    </source>
</evidence>
<dbReference type="CDD" id="cd00609">
    <property type="entry name" value="AAT_like"/>
    <property type="match status" value="1"/>
</dbReference>
<evidence type="ECO:0000256" key="2">
    <source>
        <dbReference type="ARBA" id="ARBA00022576"/>
    </source>
</evidence>
<keyword evidence="6" id="KW-1185">Reference proteome</keyword>
<dbReference type="InterPro" id="IPR015424">
    <property type="entry name" value="PyrdxlP-dep_Trfase"/>
</dbReference>
<evidence type="ECO:0000313" key="6">
    <source>
        <dbReference type="Proteomes" id="UP000176288"/>
    </source>
</evidence>
<comment type="cofactor">
    <cofactor evidence="1">
        <name>pyridoxal 5'-phosphate</name>
        <dbReference type="ChEBI" id="CHEBI:597326"/>
    </cofactor>
</comment>
<proteinExistence type="predicted"/>
<dbReference type="NCBIfam" id="TIGR03539">
    <property type="entry name" value="DapC_actino"/>
    <property type="match status" value="1"/>
</dbReference>
<dbReference type="InterPro" id="IPR019880">
    <property type="entry name" value="OxyQ"/>
</dbReference>
<dbReference type="InterPro" id="IPR004839">
    <property type="entry name" value="Aminotransferase_I/II_large"/>
</dbReference>
<dbReference type="Gene3D" id="3.40.640.10">
    <property type="entry name" value="Type I PLP-dependent aspartate aminotransferase-like (Major domain)"/>
    <property type="match status" value="1"/>
</dbReference>
<protein>
    <submittedName>
        <fullName evidence="5">Succinyldiaminopimelate transaminase</fullName>
    </submittedName>
</protein>
<reference evidence="5 6" key="1">
    <citation type="submission" date="2016-10" db="EMBL/GenBank/DDBJ databases">
        <title>Actinomyces aegypiusis sp. nov., isolated from the Aegypius monachus in Qinghai Tibet Plateau China.</title>
        <authorList>
            <person name="Wang Y."/>
        </authorList>
    </citation>
    <scope>NUCLEOTIDE SEQUENCE [LARGE SCALE GENOMIC DNA]</scope>
    <source>
        <strain evidence="5 6">VUL4_3</strain>
    </source>
</reference>
<dbReference type="GO" id="GO:0030170">
    <property type="term" value="F:pyridoxal phosphate binding"/>
    <property type="evidence" value="ECO:0007669"/>
    <property type="project" value="InterPro"/>
</dbReference>
<dbReference type="InterPro" id="IPR050881">
    <property type="entry name" value="LL-DAP_aminotransferase"/>
</dbReference>
<dbReference type="InterPro" id="IPR015421">
    <property type="entry name" value="PyrdxlP-dep_Trfase_major"/>
</dbReference>
<dbReference type="Gene3D" id="3.90.1150.10">
    <property type="entry name" value="Aspartate Aminotransferase, domain 1"/>
    <property type="match status" value="1"/>
</dbReference>
<evidence type="ECO:0000313" key="5">
    <source>
        <dbReference type="EMBL" id="AOZ72425.1"/>
    </source>
</evidence>
<dbReference type="Proteomes" id="UP000176288">
    <property type="component" value="Chromosome"/>
</dbReference>
<dbReference type="InterPro" id="IPR015422">
    <property type="entry name" value="PyrdxlP-dep_Trfase_small"/>
</dbReference>
<dbReference type="KEGG" id="avu:BK816_03235"/>
<dbReference type="STRING" id="1912795.BK816_03235"/>
<dbReference type="AlphaFoldDB" id="A0A1D9MJE5"/>
<dbReference type="EMBL" id="CP017812">
    <property type="protein sequence ID" value="AOZ72425.1"/>
    <property type="molecule type" value="Genomic_DNA"/>
</dbReference>
<accession>A0A1D9MJE5</accession>
<feature type="domain" description="Aminotransferase class I/classII large" evidence="4">
    <location>
        <begin position="32"/>
        <end position="372"/>
    </location>
</feature>
<organism evidence="5 6">
    <name type="scientific">Boudabousia tangfeifanii</name>
    <dbReference type="NCBI Taxonomy" id="1912795"/>
    <lineage>
        <taxon>Bacteria</taxon>
        <taxon>Bacillati</taxon>
        <taxon>Actinomycetota</taxon>
        <taxon>Actinomycetes</taxon>
        <taxon>Actinomycetales</taxon>
        <taxon>Actinomycetaceae</taxon>
        <taxon>Boudabousia</taxon>
    </lineage>
</organism>
<evidence type="ECO:0000259" key="4">
    <source>
        <dbReference type="Pfam" id="PF00155"/>
    </source>
</evidence>
<dbReference type="SUPFAM" id="SSF53383">
    <property type="entry name" value="PLP-dependent transferases"/>
    <property type="match status" value="1"/>
</dbReference>
<keyword evidence="3" id="KW-0808">Transferase</keyword>
<keyword evidence="2" id="KW-0032">Aminotransferase</keyword>
<dbReference type="Pfam" id="PF00155">
    <property type="entry name" value="Aminotran_1_2"/>
    <property type="match status" value="1"/>
</dbReference>
<evidence type="ECO:0000256" key="1">
    <source>
        <dbReference type="ARBA" id="ARBA00001933"/>
    </source>
</evidence>
<dbReference type="PANTHER" id="PTHR42832:SF3">
    <property type="entry name" value="L-GLUTAMINE--4-(METHYLSULFANYL)-2-OXOBUTANOATE AMINOTRANSFERASE"/>
    <property type="match status" value="1"/>
</dbReference>
<name>A0A1D9MJE5_9ACTO</name>
<gene>
    <name evidence="5" type="ORF">BK816_03235</name>
</gene>
<dbReference type="GO" id="GO:0008483">
    <property type="term" value="F:transaminase activity"/>
    <property type="evidence" value="ECO:0007669"/>
    <property type="project" value="UniProtKB-KW"/>
</dbReference>
<dbReference type="OrthoDB" id="9813612at2"/>